<accession>A0A1F6NRR0</accession>
<gene>
    <name evidence="1" type="ORF">A2493_00460</name>
</gene>
<comment type="caution">
    <text evidence="1">The sequence shown here is derived from an EMBL/GenBank/DDBJ whole genome shotgun (WGS) entry which is preliminary data.</text>
</comment>
<proteinExistence type="predicted"/>
<evidence type="ECO:0000313" key="2">
    <source>
        <dbReference type="Proteomes" id="UP000178349"/>
    </source>
</evidence>
<evidence type="ECO:0000313" key="1">
    <source>
        <dbReference type="EMBL" id="OGH86632.1"/>
    </source>
</evidence>
<name>A0A1F6NRR0_9BACT</name>
<dbReference type="AlphaFoldDB" id="A0A1F6NRR0"/>
<protein>
    <recommendedName>
        <fullName evidence="3">DUF4012 domain-containing protein</fullName>
    </recommendedName>
</protein>
<sequence length="496" mass="57022">MFLRKRENSFIIFMNTNFTPKRKKWPWVLSIIFLFIFVGGFYAYSFVKNLTPEDLLQSDFVQKQIIKQVGDENSDLLNIIPDLLGFEEPKTYLFLFLNNTELRPGGGFIGSYATMHFDKGQTSILQMGGTENISKNSSSDNPPVILKDKLGVDKWYFRDSNWSPDFAFSSEKTLEFYKNGNNVGADDIDGVVGITTDVLEDLMQITGPFVVDGIEFTSQNVIEKLEYEVEYAYDDKGLEFHERKDILETFMLALMNHVKGDVFKNLAKYKNLALALLKEKNIVIFSLSEEKEDILTKNNWGGRMNESDGDYLLWVDANLAALKTDYVIKRDLYYSFGKNDSGDYVATAKMHYFHKGSFDWRTTRYLSYSRVYVPLNSKLVSVKFAGKEIDKKDIDTNVEGGKQWFGTFIRIEPGEEKELEFIYSLSDSVQEILKNKNYSLLLQKQIGMNNVNINLDLNFDSNITLAEPSEESSHWGNNIYNYSSALSQDKNFVISF</sequence>
<dbReference type="Pfam" id="PF13196">
    <property type="entry name" value="DUF4012"/>
    <property type="match status" value="1"/>
</dbReference>
<organism evidence="1 2">
    <name type="scientific">Candidatus Magasanikbacteria bacterium RIFOXYC12_FULL_33_11</name>
    <dbReference type="NCBI Taxonomy" id="1798701"/>
    <lineage>
        <taxon>Bacteria</taxon>
        <taxon>Candidatus Magasanikiibacteriota</taxon>
    </lineage>
</organism>
<dbReference type="EMBL" id="MFQW01000008">
    <property type="protein sequence ID" value="OGH86632.1"/>
    <property type="molecule type" value="Genomic_DNA"/>
</dbReference>
<reference evidence="1 2" key="1">
    <citation type="journal article" date="2016" name="Nat. Commun.">
        <title>Thousands of microbial genomes shed light on interconnected biogeochemical processes in an aquifer system.</title>
        <authorList>
            <person name="Anantharaman K."/>
            <person name="Brown C.T."/>
            <person name="Hug L.A."/>
            <person name="Sharon I."/>
            <person name="Castelle C.J."/>
            <person name="Probst A.J."/>
            <person name="Thomas B.C."/>
            <person name="Singh A."/>
            <person name="Wilkins M.J."/>
            <person name="Karaoz U."/>
            <person name="Brodie E.L."/>
            <person name="Williams K.H."/>
            <person name="Hubbard S.S."/>
            <person name="Banfield J.F."/>
        </authorList>
    </citation>
    <scope>NUCLEOTIDE SEQUENCE [LARGE SCALE GENOMIC DNA]</scope>
</reference>
<dbReference type="InterPro" id="IPR025101">
    <property type="entry name" value="DUF4012"/>
</dbReference>
<evidence type="ECO:0008006" key="3">
    <source>
        <dbReference type="Google" id="ProtNLM"/>
    </source>
</evidence>
<dbReference type="Proteomes" id="UP000178349">
    <property type="component" value="Unassembled WGS sequence"/>
</dbReference>